<reference evidence="1" key="1">
    <citation type="journal article" date="2015" name="Nature">
        <title>Complex archaea that bridge the gap between prokaryotes and eukaryotes.</title>
        <authorList>
            <person name="Spang A."/>
            <person name="Saw J.H."/>
            <person name="Jorgensen S.L."/>
            <person name="Zaremba-Niedzwiedzka K."/>
            <person name="Martijn J."/>
            <person name="Lind A.E."/>
            <person name="van Eijk R."/>
            <person name="Schleper C."/>
            <person name="Guy L."/>
            <person name="Ettema T.J."/>
        </authorList>
    </citation>
    <scope>NUCLEOTIDE SEQUENCE</scope>
</reference>
<accession>A0A0F9TU06</accession>
<sequence length="428" mass="47297">MELRNSKLTRLPITLDGQTLPRKLATPALVAKSNKFALNCFLGAVQMRVDDTEPWVDIKPHLVRDTDGWHIEGAPYYAEFKDNGTRLFCPDKFERSKYFKLPNAPLMFTLNKKVVSSPTQIDGQMLPNKIVIPLSDWADIIISFTNTGMRFNTLFKKAPPRGFAERFVLDAETAGLDIAELLKSKRGVGIPSPQLIEADESLLHPKRRRLDWSFKDGQLELGFDLSDMKFPILLKNATVDVEVDASGEDAQELESSGVVDIDDIAIVANSGDAASLRYWAGLVWDLGDTISSGDTIDTCYIRIYIYHDAKDDANLNLHIEELAAPVDFTTTGSDITGRDRTEASVSWIADGIRGGVSGYKNSPSLVTPMQEVTDAYSSTRVAVLTRPNTDVEKVLNFWAWDDGTSLGAQLYVEWSAAAVGGGRGWAQK</sequence>
<protein>
    <submittedName>
        <fullName evidence="1">Uncharacterized protein</fullName>
    </submittedName>
</protein>
<dbReference type="EMBL" id="LAZR01000262">
    <property type="protein sequence ID" value="KKN78437.1"/>
    <property type="molecule type" value="Genomic_DNA"/>
</dbReference>
<gene>
    <name evidence="1" type="ORF">LCGC14_0349690</name>
</gene>
<proteinExistence type="predicted"/>
<evidence type="ECO:0000313" key="1">
    <source>
        <dbReference type="EMBL" id="KKN78437.1"/>
    </source>
</evidence>
<name>A0A0F9TU06_9ZZZZ</name>
<comment type="caution">
    <text evidence="1">The sequence shown here is derived from an EMBL/GenBank/DDBJ whole genome shotgun (WGS) entry which is preliminary data.</text>
</comment>
<organism evidence="1">
    <name type="scientific">marine sediment metagenome</name>
    <dbReference type="NCBI Taxonomy" id="412755"/>
    <lineage>
        <taxon>unclassified sequences</taxon>
        <taxon>metagenomes</taxon>
        <taxon>ecological metagenomes</taxon>
    </lineage>
</organism>
<dbReference type="AlphaFoldDB" id="A0A0F9TU06"/>